<dbReference type="NCBIfam" id="TIGR00040">
    <property type="entry name" value="yfcE"/>
    <property type="match status" value="1"/>
</dbReference>
<dbReference type="Proteomes" id="UP000295416">
    <property type="component" value="Unassembled WGS sequence"/>
</dbReference>
<gene>
    <name evidence="4" type="ORF">EV207_101123</name>
</gene>
<proteinExistence type="inferred from homology"/>
<evidence type="ECO:0000256" key="1">
    <source>
        <dbReference type="ARBA" id="ARBA00008950"/>
    </source>
</evidence>
<comment type="cofactor">
    <cofactor evidence="2">
        <name>a divalent metal cation</name>
        <dbReference type="ChEBI" id="CHEBI:60240"/>
    </cofactor>
</comment>
<evidence type="ECO:0000313" key="4">
    <source>
        <dbReference type="EMBL" id="TCP32147.1"/>
    </source>
</evidence>
<accession>A0A4R2PB00</accession>
<protein>
    <recommendedName>
        <fullName evidence="2">Phosphoesterase</fullName>
        <ecNumber evidence="2">3.1.4.-</ecNumber>
    </recommendedName>
</protein>
<dbReference type="PANTHER" id="PTHR11124">
    <property type="entry name" value="VACUOLAR SORTING PROTEIN VPS29"/>
    <property type="match status" value="1"/>
</dbReference>
<dbReference type="Gene3D" id="3.60.21.10">
    <property type="match status" value="1"/>
</dbReference>
<dbReference type="InterPro" id="IPR029052">
    <property type="entry name" value="Metallo-depent_PP-like"/>
</dbReference>
<evidence type="ECO:0000256" key="2">
    <source>
        <dbReference type="RuleBase" id="RU362039"/>
    </source>
</evidence>
<dbReference type="Pfam" id="PF12850">
    <property type="entry name" value="Metallophos_2"/>
    <property type="match status" value="1"/>
</dbReference>
<sequence>MKVLITSDSHGLTDELLMLVKRHGHETDALIHCGDSELPADAEEMKPFFAVNGNCDFSGGYPNDFVKEIGPVTFLVTHGHLYNVKMTVMNLMYKAEEVGANIVCFGHSHIAGSFKEDNRIFINPGSLRLPRNSVEKTYVICEIAGQKVAVIYYNDKGKRVDALCKSYNLEIKKS</sequence>
<feature type="domain" description="Calcineurin-like phosphoesterase" evidence="3">
    <location>
        <begin position="1"/>
        <end position="144"/>
    </location>
</feature>
<dbReference type="EC" id="3.1.4.-" evidence="2"/>
<dbReference type="AlphaFoldDB" id="A0A4R2PB00"/>
<comment type="similarity">
    <text evidence="1 2">Belongs to the metallophosphoesterase superfamily. YfcE family.</text>
</comment>
<comment type="caution">
    <text evidence="4">The sequence shown here is derived from an EMBL/GenBank/DDBJ whole genome shotgun (WGS) entry which is preliminary data.</text>
</comment>
<keyword evidence="5" id="KW-1185">Reference proteome</keyword>
<keyword evidence="2" id="KW-0479">Metal-binding</keyword>
<reference evidence="4 5" key="1">
    <citation type="submission" date="2019-03" db="EMBL/GenBank/DDBJ databases">
        <title>Genomic Encyclopedia of Type Strains, Phase IV (KMG-IV): sequencing the most valuable type-strain genomes for metagenomic binning, comparative biology and taxonomic classification.</title>
        <authorList>
            <person name="Goeker M."/>
        </authorList>
    </citation>
    <scope>NUCLEOTIDE SEQUENCE [LARGE SCALE GENOMIC DNA]</scope>
    <source>
        <strain evidence="4 5">DSM 19377</strain>
    </source>
</reference>
<dbReference type="InterPro" id="IPR024654">
    <property type="entry name" value="Calcineurin-like_PHP_lpxH"/>
</dbReference>
<dbReference type="InterPro" id="IPR000979">
    <property type="entry name" value="Phosphodiesterase_MJ0936/Vps29"/>
</dbReference>
<dbReference type="OrthoDB" id="9800565at2"/>
<dbReference type="GO" id="GO:0016787">
    <property type="term" value="F:hydrolase activity"/>
    <property type="evidence" value="ECO:0007669"/>
    <property type="project" value="UniProtKB-UniRule"/>
</dbReference>
<organism evidence="4 5">
    <name type="scientific">Scopulibacillus darangshiensis</name>
    <dbReference type="NCBI Taxonomy" id="442528"/>
    <lineage>
        <taxon>Bacteria</taxon>
        <taxon>Bacillati</taxon>
        <taxon>Bacillota</taxon>
        <taxon>Bacilli</taxon>
        <taxon>Bacillales</taxon>
        <taxon>Sporolactobacillaceae</taxon>
        <taxon>Scopulibacillus</taxon>
    </lineage>
</organism>
<dbReference type="GO" id="GO:0046872">
    <property type="term" value="F:metal ion binding"/>
    <property type="evidence" value="ECO:0007669"/>
    <property type="project" value="UniProtKB-KW"/>
</dbReference>
<name>A0A4R2PB00_9BACL</name>
<evidence type="ECO:0000313" key="5">
    <source>
        <dbReference type="Proteomes" id="UP000295416"/>
    </source>
</evidence>
<dbReference type="EMBL" id="SLXK01000001">
    <property type="protein sequence ID" value="TCP32147.1"/>
    <property type="molecule type" value="Genomic_DNA"/>
</dbReference>
<dbReference type="SUPFAM" id="SSF56300">
    <property type="entry name" value="Metallo-dependent phosphatases"/>
    <property type="match status" value="1"/>
</dbReference>
<dbReference type="RefSeq" id="WP_132742664.1">
    <property type="nucleotide sequence ID" value="NZ_SLXK01000001.1"/>
</dbReference>
<evidence type="ECO:0000259" key="3">
    <source>
        <dbReference type="Pfam" id="PF12850"/>
    </source>
</evidence>